<reference evidence="1 2" key="1">
    <citation type="submission" date="2021-06" db="EMBL/GenBank/DDBJ databases">
        <title>Caerostris darwini draft genome.</title>
        <authorList>
            <person name="Kono N."/>
            <person name="Arakawa K."/>
        </authorList>
    </citation>
    <scope>NUCLEOTIDE SEQUENCE [LARGE SCALE GENOMIC DNA]</scope>
</reference>
<proteinExistence type="predicted"/>
<sequence>MDVKTSTSKVPSLYDKCMMRTLANFKEGFWRGNRANPFVLVPSDIVDDLVRIRDDLCPGLRPSIAQMHLLFSSGRLTIFDLIGLFGDCIFPLSTEVVRLMTPDVCRNLRDITIPFLYTEVIPKLLECPNLEVLRTQNVFRLRLLKNCPNLCIIRIHDKHAVKLLKCPWNFEDLPFFGKSLEIFDVFRMITPNDELYKVLAQIFLNSPKLISLGLIDTSLALHSIHELYGTNDPPQFVLKRAFWGTADDADPGDIPPYHAQYPTIIKQAVFSCPLLQELIIQVFHMDCVPHLSHLKHLSVLSINFAYCDEDSNSAFLNLLRDIGYHLRHLSVETGFALPVNTVLKLCPCLETLVVCGSVTVSRPVQTLNSLQCLKRLKVNSIDKPGLIFVFSHCFGLEDVFTHYALDFDDDSLEKILKKNRLPNLKSLHITSPNLTYRGLQKLLDTLPSLKNVYVPCHKSLVFTSRGPIRTNLYTKKPDYFSFLMDKHRF</sequence>
<dbReference type="InterPro" id="IPR032675">
    <property type="entry name" value="LRR_dom_sf"/>
</dbReference>
<dbReference type="AlphaFoldDB" id="A0AAV4VSK8"/>
<dbReference type="SUPFAM" id="SSF52047">
    <property type="entry name" value="RNI-like"/>
    <property type="match status" value="1"/>
</dbReference>
<evidence type="ECO:0000313" key="2">
    <source>
        <dbReference type="Proteomes" id="UP001054837"/>
    </source>
</evidence>
<dbReference type="Gene3D" id="3.80.10.10">
    <property type="entry name" value="Ribonuclease Inhibitor"/>
    <property type="match status" value="1"/>
</dbReference>
<keyword evidence="2" id="KW-1185">Reference proteome</keyword>
<accession>A0AAV4VSK8</accession>
<comment type="caution">
    <text evidence="1">The sequence shown here is derived from an EMBL/GenBank/DDBJ whole genome shotgun (WGS) entry which is preliminary data.</text>
</comment>
<evidence type="ECO:0000313" key="1">
    <source>
        <dbReference type="EMBL" id="GIY73375.1"/>
    </source>
</evidence>
<protein>
    <recommendedName>
        <fullName evidence="3">F-box/LRR-repeat protein</fullName>
    </recommendedName>
</protein>
<gene>
    <name evidence="1" type="primary">AVEN_167223_1</name>
    <name evidence="1" type="ORF">CDAR_493481</name>
</gene>
<dbReference type="Proteomes" id="UP001054837">
    <property type="component" value="Unassembled WGS sequence"/>
</dbReference>
<name>A0AAV4VSK8_9ARAC</name>
<dbReference type="EMBL" id="BPLQ01013610">
    <property type="protein sequence ID" value="GIY73375.1"/>
    <property type="molecule type" value="Genomic_DNA"/>
</dbReference>
<organism evidence="1 2">
    <name type="scientific">Caerostris darwini</name>
    <dbReference type="NCBI Taxonomy" id="1538125"/>
    <lineage>
        <taxon>Eukaryota</taxon>
        <taxon>Metazoa</taxon>
        <taxon>Ecdysozoa</taxon>
        <taxon>Arthropoda</taxon>
        <taxon>Chelicerata</taxon>
        <taxon>Arachnida</taxon>
        <taxon>Araneae</taxon>
        <taxon>Araneomorphae</taxon>
        <taxon>Entelegynae</taxon>
        <taxon>Araneoidea</taxon>
        <taxon>Araneidae</taxon>
        <taxon>Caerostris</taxon>
    </lineage>
</organism>
<evidence type="ECO:0008006" key="3">
    <source>
        <dbReference type="Google" id="ProtNLM"/>
    </source>
</evidence>